<keyword evidence="1" id="KW-0472">Membrane</keyword>
<protein>
    <submittedName>
        <fullName evidence="2">Cell envelope integrity protein CreD</fullName>
    </submittedName>
</protein>
<dbReference type="PANTHER" id="PTHR30092:SF0">
    <property type="entry name" value="INNER MEMBRANE PROTEIN CRED"/>
    <property type="match status" value="1"/>
</dbReference>
<feature type="transmembrane region" description="Helical" evidence="1">
    <location>
        <begin position="380"/>
        <end position="400"/>
    </location>
</feature>
<evidence type="ECO:0000256" key="1">
    <source>
        <dbReference type="SAM" id="Phobius"/>
    </source>
</evidence>
<keyword evidence="1" id="KW-1133">Transmembrane helix</keyword>
<dbReference type="PIRSF" id="PIRSF004548">
    <property type="entry name" value="CreD"/>
    <property type="match status" value="1"/>
</dbReference>
<evidence type="ECO:0000313" key="3">
    <source>
        <dbReference type="Proteomes" id="UP000515804"/>
    </source>
</evidence>
<dbReference type="NCBIfam" id="NF008712">
    <property type="entry name" value="PRK11715.1-1"/>
    <property type="match status" value="1"/>
</dbReference>
<feature type="transmembrane region" description="Helical" evidence="1">
    <location>
        <begin position="351"/>
        <end position="373"/>
    </location>
</feature>
<keyword evidence="1" id="KW-0812">Transmembrane</keyword>
<dbReference type="EMBL" id="CP060719">
    <property type="protein sequence ID" value="QNN69467.1"/>
    <property type="molecule type" value="Genomic_DNA"/>
</dbReference>
<evidence type="ECO:0000313" key="2">
    <source>
        <dbReference type="EMBL" id="QNN69467.1"/>
    </source>
</evidence>
<name>A0A7G9SNP2_9GAMM</name>
<dbReference type="Proteomes" id="UP000515804">
    <property type="component" value="Chromosome"/>
</dbReference>
<feature type="transmembrane region" description="Helical" evidence="1">
    <location>
        <begin position="302"/>
        <end position="320"/>
    </location>
</feature>
<keyword evidence="3" id="KW-1185">Reference proteome</keyword>
<gene>
    <name evidence="2" type="primary">creD</name>
    <name evidence="2" type="ORF">H9L16_12390</name>
</gene>
<organism evidence="2 3">
    <name type="scientific">Thermomonas carbonis</name>
    <dbReference type="NCBI Taxonomy" id="1463158"/>
    <lineage>
        <taxon>Bacteria</taxon>
        <taxon>Pseudomonadati</taxon>
        <taxon>Pseudomonadota</taxon>
        <taxon>Gammaproteobacteria</taxon>
        <taxon>Lysobacterales</taxon>
        <taxon>Lysobacteraceae</taxon>
        <taxon>Thermomonas</taxon>
    </lineage>
</organism>
<dbReference type="PANTHER" id="PTHR30092">
    <property type="entry name" value="INNER MEMBRANE PROTEIN CRED"/>
    <property type="match status" value="1"/>
</dbReference>
<feature type="transmembrane region" description="Helical" evidence="1">
    <location>
        <begin position="327"/>
        <end position="345"/>
    </location>
</feature>
<dbReference type="KEGG" id="tcn:H9L16_12390"/>
<sequence length="451" mass="48815">MRLAFKAIMVVVLTLAILVPLTMVRGTINERQAYRQEAVEAVAQSYARAQGLAGPVLVVPYSEQVELEETDAKGVVRKRQTTVEGNWRYFPKTMTLEGNLLPSIRKRGLHQVRVYELQGALDATFDARIPDADPSRPRTLGTPWLDIGIADVRGLTGTPTLKMGATPLPVLQGQQGRNEAGMHALLPEGAIVDGRLAFPLQLGFALRGTEALRIAPLADSNRIVLASAWPHPQFNGDFLPRAPRIDGNGFKAEWEVSSLASNAQAQYRDGGNVDGKQALDAIGLSLVEPVDLYSKLDRASKYGLLFVLLTFVGFFMFETIRQLPIHPIQYLLVGLALAIFFLLLLGLSEHIAFGIAYCAASVACIGLLGFYLAHVLRSRARGIGFAAMLGLLYAALYGLLLSEDNALVLGSGLLFAILAAVMIATRKVDWYQVAARAPVPVAVDLDADVGT</sequence>
<dbReference type="RefSeq" id="WP_187551985.1">
    <property type="nucleotide sequence ID" value="NZ_BMZL01000001.1"/>
</dbReference>
<feature type="transmembrane region" description="Helical" evidence="1">
    <location>
        <begin position="406"/>
        <end position="424"/>
    </location>
</feature>
<dbReference type="AlphaFoldDB" id="A0A7G9SNP2"/>
<dbReference type="GO" id="GO:0005886">
    <property type="term" value="C:plasma membrane"/>
    <property type="evidence" value="ECO:0007669"/>
    <property type="project" value="TreeGrafter"/>
</dbReference>
<dbReference type="InterPro" id="IPR010364">
    <property type="entry name" value="Uncharacterised_IM_CreD"/>
</dbReference>
<reference evidence="2 3" key="1">
    <citation type="submission" date="2020-08" db="EMBL/GenBank/DDBJ databases">
        <title>Genome sequence of Thermomonas carbonis KCTC 42013T.</title>
        <authorList>
            <person name="Hyun D.-W."/>
            <person name="Bae J.-W."/>
        </authorList>
    </citation>
    <scope>NUCLEOTIDE SEQUENCE [LARGE SCALE GENOMIC DNA]</scope>
    <source>
        <strain evidence="2 3">KCTC 42013</strain>
    </source>
</reference>
<dbReference type="Pfam" id="PF06123">
    <property type="entry name" value="CreD"/>
    <property type="match status" value="1"/>
</dbReference>
<accession>A0A7G9SNP2</accession>
<proteinExistence type="predicted"/>